<dbReference type="RefSeq" id="WP_073042375.1">
    <property type="nucleotide sequence ID" value="NZ_FQUO01000006.1"/>
</dbReference>
<sequence length="73" mass="8659">MNRLKTFIEWQAFGVCAAVGEKMGIATSRIRMWFMYISFLTLGSPIIVYMVLAFWMNIKRYMLAARRNPLRYL</sequence>
<evidence type="ECO:0000313" key="3">
    <source>
        <dbReference type="EMBL" id="SHF26336.1"/>
    </source>
</evidence>
<gene>
    <name evidence="3" type="ORF">SAMN05444008_106152</name>
</gene>
<keyword evidence="1" id="KW-0472">Membrane</keyword>
<keyword evidence="1" id="KW-1133">Transmembrane helix</keyword>
<evidence type="ECO:0000259" key="2">
    <source>
        <dbReference type="Pfam" id="PF04024"/>
    </source>
</evidence>
<protein>
    <submittedName>
        <fullName evidence="3">Phage shock protein C (PspC) family protein</fullName>
    </submittedName>
</protein>
<evidence type="ECO:0000313" key="4">
    <source>
        <dbReference type="Proteomes" id="UP000184368"/>
    </source>
</evidence>
<dbReference type="EMBL" id="FQUO01000006">
    <property type="protein sequence ID" value="SHF26336.1"/>
    <property type="molecule type" value="Genomic_DNA"/>
</dbReference>
<accession>A0A1M5A8H1</accession>
<dbReference type="STRING" id="1302690.BUE76_09260"/>
<dbReference type="Pfam" id="PF04024">
    <property type="entry name" value="PspC"/>
    <property type="match status" value="1"/>
</dbReference>
<dbReference type="AlphaFoldDB" id="A0A1M5A8H1"/>
<name>A0A1M5A8H1_9BACT</name>
<proteinExistence type="predicted"/>
<dbReference type="OrthoDB" id="674853at2"/>
<reference evidence="3 4" key="1">
    <citation type="submission" date="2016-11" db="EMBL/GenBank/DDBJ databases">
        <authorList>
            <person name="Jaros S."/>
            <person name="Januszkiewicz K."/>
            <person name="Wedrychowicz H."/>
        </authorList>
    </citation>
    <scope>NUCLEOTIDE SEQUENCE [LARGE SCALE GENOMIC DNA]</scope>
    <source>
        <strain evidence="3 4">DSM 26897</strain>
    </source>
</reference>
<keyword evidence="4" id="KW-1185">Reference proteome</keyword>
<feature type="transmembrane region" description="Helical" evidence="1">
    <location>
        <begin position="33"/>
        <end position="58"/>
    </location>
</feature>
<feature type="domain" description="Phage shock protein PspC N-terminal" evidence="2">
    <location>
        <begin position="13"/>
        <end position="56"/>
    </location>
</feature>
<organism evidence="3 4">
    <name type="scientific">Cnuella takakiae</name>
    <dbReference type="NCBI Taxonomy" id="1302690"/>
    <lineage>
        <taxon>Bacteria</taxon>
        <taxon>Pseudomonadati</taxon>
        <taxon>Bacteroidota</taxon>
        <taxon>Chitinophagia</taxon>
        <taxon>Chitinophagales</taxon>
        <taxon>Chitinophagaceae</taxon>
        <taxon>Cnuella</taxon>
    </lineage>
</organism>
<evidence type="ECO:0000256" key="1">
    <source>
        <dbReference type="SAM" id="Phobius"/>
    </source>
</evidence>
<keyword evidence="1" id="KW-0812">Transmembrane</keyword>
<dbReference type="Proteomes" id="UP000184368">
    <property type="component" value="Unassembled WGS sequence"/>
</dbReference>
<dbReference type="InterPro" id="IPR007168">
    <property type="entry name" value="Phageshock_PspC_N"/>
</dbReference>